<comment type="caution">
    <text evidence="8">The sequence shown here is derived from an EMBL/GenBank/DDBJ whole genome shotgun (WGS) entry which is preliminary data.</text>
</comment>
<name>A0A2N7X719_9BURK</name>
<proteinExistence type="inferred from homology"/>
<accession>A0A2N7X719</accession>
<keyword evidence="3 6" id="KW-0812">Transmembrane</keyword>
<dbReference type="GO" id="GO:0016020">
    <property type="term" value="C:membrane"/>
    <property type="evidence" value="ECO:0007669"/>
    <property type="project" value="UniProtKB-SubCell"/>
</dbReference>
<keyword evidence="9" id="KW-1185">Reference proteome</keyword>
<reference evidence="8 9" key="1">
    <citation type="submission" date="2018-01" db="EMBL/GenBank/DDBJ databases">
        <title>Whole genome analyses suggest that Burkholderia sensu lato contains two further novel genera in the rhizoxinica-symbiotica group Mycetohabitans gen. nov., and Trinickia gen. nov.: implications for the evolution of diazotrophy and nodulation in the Burkholderiaceae.</title>
        <authorList>
            <person name="Estrada-de los Santos P."/>
            <person name="Palmer M."/>
            <person name="Chavez-Ramirez B."/>
            <person name="Beukes C."/>
            <person name="Steenkamp E.T."/>
            <person name="Hirsch A.M."/>
            <person name="Manyaka P."/>
            <person name="Maluk M."/>
            <person name="Lafos M."/>
            <person name="Crook M."/>
            <person name="Gross E."/>
            <person name="Simon M.F."/>
            <person name="Bueno dos Reis Junior F."/>
            <person name="Poole P.S."/>
            <person name="Venter S.N."/>
            <person name="James E.K."/>
        </authorList>
    </citation>
    <scope>NUCLEOTIDE SEQUENCE [LARGE SCALE GENOMIC DNA]</scope>
    <source>
        <strain evidence="8 9">JPY 581</strain>
    </source>
</reference>
<organism evidence="8 9">
    <name type="scientific">Trinickia symbiotica</name>
    <dbReference type="NCBI Taxonomy" id="863227"/>
    <lineage>
        <taxon>Bacteria</taxon>
        <taxon>Pseudomonadati</taxon>
        <taxon>Pseudomonadota</taxon>
        <taxon>Betaproteobacteria</taxon>
        <taxon>Burkholderiales</taxon>
        <taxon>Burkholderiaceae</taxon>
        <taxon>Trinickia</taxon>
    </lineage>
</organism>
<sequence>MSAQFPQRLTASTAVLLTVPPMMWAGNAVVGRMVSGLVPPVTLNFLRWALAFLILLPLAGRVLSPASGLWAHWRRFAVLGLLGVGCYNALQYLALKSSSPLNVTLMASSIPVWMLLVGWLWFGQRISYRQLVGIILSVAGVMLVLCRGQLALLTHFRLVPGDLLMLVAAFAWAIYSWLLARSREPARWRNDWSAFLLAQITFGLFWSGIFAAGEWASTDARIVWGWPLAAALLYVGIGPAVLAYCCWGLGVQRVGPNIAGFFANLAPLFAALMSAAFLGEPPQPYHAVAFLLIVGGIVVASRR</sequence>
<feature type="transmembrane region" description="Helical" evidence="6">
    <location>
        <begin position="192"/>
        <end position="212"/>
    </location>
</feature>
<protein>
    <submittedName>
        <fullName evidence="8">EamA/RhaT family transporter</fullName>
    </submittedName>
</protein>
<keyword evidence="5 6" id="KW-0472">Membrane</keyword>
<dbReference type="Proteomes" id="UP000235777">
    <property type="component" value="Unassembled WGS sequence"/>
</dbReference>
<dbReference type="Pfam" id="PF00892">
    <property type="entry name" value="EamA"/>
    <property type="match status" value="2"/>
</dbReference>
<evidence type="ECO:0000256" key="1">
    <source>
        <dbReference type="ARBA" id="ARBA00004141"/>
    </source>
</evidence>
<evidence type="ECO:0000256" key="6">
    <source>
        <dbReference type="SAM" id="Phobius"/>
    </source>
</evidence>
<evidence type="ECO:0000313" key="9">
    <source>
        <dbReference type="Proteomes" id="UP000235777"/>
    </source>
</evidence>
<dbReference type="STRING" id="863227.GCA_000373005_01603"/>
<feature type="transmembrane region" description="Helical" evidence="6">
    <location>
        <begin position="131"/>
        <end position="151"/>
    </location>
</feature>
<dbReference type="AlphaFoldDB" id="A0A2N7X719"/>
<dbReference type="InterPro" id="IPR000620">
    <property type="entry name" value="EamA_dom"/>
</dbReference>
<evidence type="ECO:0000256" key="3">
    <source>
        <dbReference type="ARBA" id="ARBA00022692"/>
    </source>
</evidence>
<gene>
    <name evidence="8" type="ORF">C0Z20_08965</name>
</gene>
<dbReference type="RefSeq" id="WP_018440157.1">
    <property type="nucleotide sequence ID" value="NZ_KB890168.1"/>
</dbReference>
<feature type="transmembrane region" description="Helical" evidence="6">
    <location>
        <begin position="76"/>
        <end position="95"/>
    </location>
</feature>
<dbReference type="InterPro" id="IPR037185">
    <property type="entry name" value="EmrE-like"/>
</dbReference>
<feature type="transmembrane region" description="Helical" evidence="6">
    <location>
        <begin position="163"/>
        <end position="180"/>
    </location>
</feature>
<keyword evidence="4 6" id="KW-1133">Transmembrane helix</keyword>
<feature type="transmembrane region" description="Helical" evidence="6">
    <location>
        <begin position="44"/>
        <end position="64"/>
    </location>
</feature>
<dbReference type="PANTHER" id="PTHR32322:SF2">
    <property type="entry name" value="EAMA DOMAIN-CONTAINING PROTEIN"/>
    <property type="match status" value="1"/>
</dbReference>
<comment type="similarity">
    <text evidence="2">Belongs to the EamA transporter family.</text>
</comment>
<dbReference type="OrthoDB" id="4167046at2"/>
<dbReference type="InterPro" id="IPR050638">
    <property type="entry name" value="AA-Vitamin_Transporters"/>
</dbReference>
<evidence type="ECO:0000313" key="8">
    <source>
        <dbReference type="EMBL" id="PMS37424.1"/>
    </source>
</evidence>
<feature type="transmembrane region" description="Helical" evidence="6">
    <location>
        <begin position="284"/>
        <end position="301"/>
    </location>
</feature>
<comment type="subcellular location">
    <subcellularLocation>
        <location evidence="1">Membrane</location>
        <topology evidence="1">Multi-pass membrane protein</topology>
    </subcellularLocation>
</comment>
<dbReference type="EMBL" id="PNYC01000004">
    <property type="protein sequence ID" value="PMS37424.1"/>
    <property type="molecule type" value="Genomic_DNA"/>
</dbReference>
<evidence type="ECO:0000256" key="5">
    <source>
        <dbReference type="ARBA" id="ARBA00023136"/>
    </source>
</evidence>
<dbReference type="SUPFAM" id="SSF103481">
    <property type="entry name" value="Multidrug resistance efflux transporter EmrE"/>
    <property type="match status" value="2"/>
</dbReference>
<evidence type="ECO:0000256" key="4">
    <source>
        <dbReference type="ARBA" id="ARBA00022989"/>
    </source>
</evidence>
<dbReference type="Gene3D" id="1.10.3730.20">
    <property type="match status" value="2"/>
</dbReference>
<feature type="domain" description="EamA" evidence="7">
    <location>
        <begin position="160"/>
        <end position="301"/>
    </location>
</feature>
<feature type="transmembrane region" description="Helical" evidence="6">
    <location>
        <begin position="258"/>
        <end position="278"/>
    </location>
</feature>
<evidence type="ECO:0000259" key="7">
    <source>
        <dbReference type="Pfam" id="PF00892"/>
    </source>
</evidence>
<feature type="transmembrane region" description="Helical" evidence="6">
    <location>
        <begin position="224"/>
        <end position="246"/>
    </location>
</feature>
<feature type="transmembrane region" description="Helical" evidence="6">
    <location>
        <begin position="101"/>
        <end position="122"/>
    </location>
</feature>
<dbReference type="PANTHER" id="PTHR32322">
    <property type="entry name" value="INNER MEMBRANE TRANSPORTER"/>
    <property type="match status" value="1"/>
</dbReference>
<feature type="domain" description="EamA" evidence="7">
    <location>
        <begin position="15"/>
        <end position="145"/>
    </location>
</feature>
<evidence type="ECO:0000256" key="2">
    <source>
        <dbReference type="ARBA" id="ARBA00007362"/>
    </source>
</evidence>